<dbReference type="PROSITE" id="PS51186">
    <property type="entry name" value="GNAT"/>
    <property type="match status" value="1"/>
</dbReference>
<reference evidence="2 3" key="1">
    <citation type="submission" date="2022-11" db="EMBL/GenBank/DDBJ databases">
        <title>Viruses from the air-sea interface of a natural surface slick.</title>
        <authorList>
            <person name="Rahlff J."/>
            <person name="Holmfeldt K."/>
        </authorList>
    </citation>
    <scope>NUCLEOTIDE SEQUENCE [LARGE SCALE GENOMIC DNA]</scope>
    <source>
        <strain evidence="2 3">SMS4</strain>
    </source>
</reference>
<proteinExistence type="predicted"/>
<sequence length="149" mass="17043">MLNISLRDVNHENYEAVCELDVTKQQEPFVACNMWSLVEAAYNDGHTCRAIYQGDQPVGFFMWVKETPELISIWRFMVDKQFQHQGIGRKAMTLALAQIKQDTDIKQIEICYNPQNPVAKNFYGSFGFIEQGLDDEGEDMLASITLKAV</sequence>
<evidence type="ECO:0000259" key="1">
    <source>
        <dbReference type="PROSITE" id="PS51186"/>
    </source>
</evidence>
<organism evidence="2 3">
    <name type="scientific">Rheinheimera baltica</name>
    <dbReference type="NCBI Taxonomy" id="67576"/>
    <lineage>
        <taxon>Bacteria</taxon>
        <taxon>Pseudomonadati</taxon>
        <taxon>Pseudomonadota</taxon>
        <taxon>Gammaproteobacteria</taxon>
        <taxon>Chromatiales</taxon>
        <taxon>Chromatiaceae</taxon>
        <taxon>Rheinheimera</taxon>
    </lineage>
</organism>
<dbReference type="SUPFAM" id="SSF55729">
    <property type="entry name" value="Acyl-CoA N-acyltransferases (Nat)"/>
    <property type="match status" value="1"/>
</dbReference>
<dbReference type="InterPro" id="IPR000182">
    <property type="entry name" value="GNAT_dom"/>
</dbReference>
<keyword evidence="3" id="KW-1185">Reference proteome</keyword>
<feature type="domain" description="N-acetyltransferase" evidence="1">
    <location>
        <begin position="4"/>
        <end position="147"/>
    </location>
</feature>
<gene>
    <name evidence="2" type="ORF">ORJ04_06285</name>
</gene>
<name>A0ABT9HXZ9_9GAMM</name>
<evidence type="ECO:0000313" key="3">
    <source>
        <dbReference type="Proteomes" id="UP001231109"/>
    </source>
</evidence>
<dbReference type="Gene3D" id="3.40.630.30">
    <property type="match status" value="1"/>
</dbReference>
<dbReference type="CDD" id="cd04301">
    <property type="entry name" value="NAT_SF"/>
    <property type="match status" value="1"/>
</dbReference>
<dbReference type="Pfam" id="PF00583">
    <property type="entry name" value="Acetyltransf_1"/>
    <property type="match status" value="1"/>
</dbReference>
<dbReference type="RefSeq" id="WP_305974574.1">
    <property type="nucleotide sequence ID" value="NZ_JAPJDY010000006.1"/>
</dbReference>
<protein>
    <submittedName>
        <fullName evidence="2">GNAT family N-acetyltransferase</fullName>
    </submittedName>
</protein>
<comment type="caution">
    <text evidence="2">The sequence shown here is derived from an EMBL/GenBank/DDBJ whole genome shotgun (WGS) entry which is preliminary data.</text>
</comment>
<dbReference type="InterPro" id="IPR016181">
    <property type="entry name" value="Acyl_CoA_acyltransferase"/>
</dbReference>
<accession>A0ABT9HXZ9</accession>
<dbReference type="Proteomes" id="UP001231109">
    <property type="component" value="Unassembled WGS sequence"/>
</dbReference>
<evidence type="ECO:0000313" key="2">
    <source>
        <dbReference type="EMBL" id="MDP5135556.1"/>
    </source>
</evidence>
<dbReference type="EMBL" id="JAPJDZ010000010">
    <property type="protein sequence ID" value="MDP5135556.1"/>
    <property type="molecule type" value="Genomic_DNA"/>
</dbReference>